<feature type="coiled-coil region" evidence="1">
    <location>
        <begin position="7"/>
        <end position="75"/>
    </location>
</feature>
<feature type="region of interest" description="Disordered" evidence="2">
    <location>
        <begin position="201"/>
        <end position="226"/>
    </location>
</feature>
<feature type="compositionally biased region" description="Basic and acidic residues" evidence="2">
    <location>
        <begin position="382"/>
        <end position="399"/>
    </location>
</feature>
<dbReference type="EMBL" id="LR877149">
    <property type="protein sequence ID" value="CAD2215588.1"/>
    <property type="molecule type" value="Genomic_DNA"/>
</dbReference>
<gene>
    <name evidence="3" type="ORF">ADEAN_000304300</name>
</gene>
<evidence type="ECO:0000313" key="4">
    <source>
        <dbReference type="Proteomes" id="UP000515908"/>
    </source>
</evidence>
<dbReference type="VEuPathDB" id="TriTrypDB:ADEAN_000304300"/>
<evidence type="ECO:0000256" key="2">
    <source>
        <dbReference type="SAM" id="MobiDB-lite"/>
    </source>
</evidence>
<organism evidence="3 4">
    <name type="scientific">Angomonas deanei</name>
    <dbReference type="NCBI Taxonomy" id="59799"/>
    <lineage>
        <taxon>Eukaryota</taxon>
        <taxon>Discoba</taxon>
        <taxon>Euglenozoa</taxon>
        <taxon>Kinetoplastea</taxon>
        <taxon>Metakinetoplastina</taxon>
        <taxon>Trypanosomatida</taxon>
        <taxon>Trypanosomatidae</taxon>
        <taxon>Strigomonadinae</taxon>
        <taxon>Angomonas</taxon>
    </lineage>
</organism>
<name>A0A7G2C6Z4_9TRYP</name>
<evidence type="ECO:0000313" key="3">
    <source>
        <dbReference type="EMBL" id="CAD2215588.1"/>
    </source>
</evidence>
<keyword evidence="1" id="KW-0175">Coiled coil</keyword>
<protein>
    <submittedName>
        <fullName evidence="3">Uncharacterized protein</fullName>
    </submittedName>
</protein>
<sequence>MSQQDEIERLRAEIAERRAALDQQVKNIMDDEVKAEDIPPLEELQSTRVKLSEQVRHHKDEQDALELDLENNETNQEAYQLAVRVQRLAIFADRSAGYTENELTAEVEEVIAQDQRQSEEEVAAYIQELQAKREATLNRIANVQERSTKSAAKQGEAQEEPIDEEQQKSIQHAVSNVDEATTLSEKIKKFRALKTKLQGEVGRARREAKQSEDSMASRIRNAELTNARNTRQIKEINSKNAILTTNAQMLLNQLNVEHYGMDNAPTAKQIAQERREREATPEDSVHESVQRGESESIGSRSYAQSHASRRTSNAKPPLVAMKPTAAQRNRDTAMREERESVQRQRGMSVCSSGGDNRSVASSRRQSLSKPPLVANKPTAAQRSREEEMQRLREQKEKENAPQPRRTSVSSEGKPPSVAGKTTMSQRSRSNSLVG</sequence>
<feature type="compositionally biased region" description="Polar residues" evidence="2">
    <location>
        <begin position="296"/>
        <end position="314"/>
    </location>
</feature>
<feature type="region of interest" description="Disordered" evidence="2">
    <location>
        <begin position="144"/>
        <end position="167"/>
    </location>
</feature>
<evidence type="ECO:0000256" key="1">
    <source>
        <dbReference type="SAM" id="Coils"/>
    </source>
</evidence>
<feature type="compositionally biased region" description="Basic and acidic residues" evidence="2">
    <location>
        <begin position="328"/>
        <end position="342"/>
    </location>
</feature>
<reference evidence="3 4" key="1">
    <citation type="submission" date="2020-08" db="EMBL/GenBank/DDBJ databases">
        <authorList>
            <person name="Newling K."/>
            <person name="Davey J."/>
            <person name="Forrester S."/>
        </authorList>
    </citation>
    <scope>NUCLEOTIDE SEQUENCE [LARGE SCALE GENOMIC DNA]</scope>
    <source>
        <strain evidence="4">Crithidia deanei Carvalho (ATCC PRA-265)</strain>
    </source>
</reference>
<feature type="region of interest" description="Disordered" evidence="2">
    <location>
        <begin position="269"/>
        <end position="434"/>
    </location>
</feature>
<proteinExistence type="predicted"/>
<accession>A0A7G2C6Z4</accession>
<feature type="compositionally biased region" description="Polar residues" evidence="2">
    <location>
        <begin position="419"/>
        <end position="434"/>
    </location>
</feature>
<dbReference type="OrthoDB" id="265280at2759"/>
<dbReference type="AlphaFoldDB" id="A0A7G2C6Z4"/>
<feature type="compositionally biased region" description="Basic and acidic residues" evidence="2">
    <location>
        <begin position="271"/>
        <end position="294"/>
    </location>
</feature>
<feature type="compositionally biased region" description="Basic and acidic residues" evidence="2">
    <location>
        <begin position="202"/>
        <end position="212"/>
    </location>
</feature>
<feature type="compositionally biased region" description="Polar residues" evidence="2">
    <location>
        <begin position="343"/>
        <end position="368"/>
    </location>
</feature>
<dbReference type="Proteomes" id="UP000515908">
    <property type="component" value="Chromosome 05"/>
</dbReference>
<keyword evidence="4" id="KW-1185">Reference proteome</keyword>